<dbReference type="Proteomes" id="UP000542811">
    <property type="component" value="Unassembled WGS sequence"/>
</dbReference>
<comment type="caution">
    <text evidence="1">The sequence shown here is derived from an EMBL/GenBank/DDBJ whole genome shotgun (WGS) entry which is preliminary data.</text>
</comment>
<reference evidence="1 2" key="1">
    <citation type="submission" date="2020-08" db="EMBL/GenBank/DDBJ databases">
        <title>Genomic Encyclopedia of Type Strains, Phase III (KMG-III): the genomes of soil and plant-associated and newly described type strains.</title>
        <authorList>
            <person name="Whitman W."/>
        </authorList>
    </citation>
    <scope>NUCLEOTIDE SEQUENCE [LARGE SCALE GENOMIC DNA]</scope>
    <source>
        <strain evidence="1 2">CECT 8280</strain>
    </source>
</reference>
<organism evidence="1 2">
    <name type="scientific">Rhizobium laguerreae</name>
    <dbReference type="NCBI Taxonomy" id="1076926"/>
    <lineage>
        <taxon>Bacteria</taxon>
        <taxon>Pseudomonadati</taxon>
        <taxon>Pseudomonadota</taxon>
        <taxon>Alphaproteobacteria</taxon>
        <taxon>Hyphomicrobiales</taxon>
        <taxon>Rhizobiaceae</taxon>
        <taxon>Rhizobium/Agrobacterium group</taxon>
        <taxon>Rhizobium</taxon>
    </lineage>
</organism>
<sequence>MNYRVRDTHPLGEFLAYLKLNVRNAVTSDRRKKRRLGRVRFSHEPSHSGQISYEAQPELIAAHPLRVMRAILATTAFRVLGFDLAHCNLDRQFRTNR</sequence>
<accession>A0ABR6GJ09</accession>
<keyword evidence="2" id="KW-1185">Reference proteome</keyword>
<evidence type="ECO:0000313" key="1">
    <source>
        <dbReference type="EMBL" id="MBB3166279.1"/>
    </source>
</evidence>
<dbReference type="RefSeq" id="WP_143529538.1">
    <property type="nucleotide sequence ID" value="NZ_JACHXX010000016.1"/>
</dbReference>
<proteinExistence type="predicted"/>
<evidence type="ECO:0000313" key="2">
    <source>
        <dbReference type="Proteomes" id="UP000542811"/>
    </source>
</evidence>
<protein>
    <submittedName>
        <fullName evidence="1">Uncharacterized protein</fullName>
    </submittedName>
</protein>
<dbReference type="EMBL" id="JACHXX010000016">
    <property type="protein sequence ID" value="MBB3166279.1"/>
    <property type="molecule type" value="Genomic_DNA"/>
</dbReference>
<name>A0ABR6GJ09_9HYPH</name>
<gene>
    <name evidence="1" type="ORF">FHS25_006796</name>
</gene>